<dbReference type="GO" id="GO:0005737">
    <property type="term" value="C:cytoplasm"/>
    <property type="evidence" value="ECO:0007669"/>
    <property type="project" value="TreeGrafter"/>
</dbReference>
<comment type="caution">
    <text evidence="3">The sequence shown here is derived from an EMBL/GenBank/DDBJ whole genome shotgun (WGS) entry which is preliminary data.</text>
</comment>
<feature type="region of interest" description="Disordered" evidence="1">
    <location>
        <begin position="206"/>
        <end position="299"/>
    </location>
</feature>
<dbReference type="InterPro" id="IPR000261">
    <property type="entry name" value="EH_dom"/>
</dbReference>
<dbReference type="CDD" id="cd00052">
    <property type="entry name" value="EH"/>
    <property type="match status" value="1"/>
</dbReference>
<evidence type="ECO:0000259" key="2">
    <source>
        <dbReference type="PROSITE" id="PS50031"/>
    </source>
</evidence>
<dbReference type="InterPro" id="IPR011992">
    <property type="entry name" value="EF-hand-dom_pair"/>
</dbReference>
<name>A0A232LVX6_9EURO</name>
<feature type="compositionally biased region" description="Polar residues" evidence="1">
    <location>
        <begin position="317"/>
        <end position="332"/>
    </location>
</feature>
<feature type="region of interest" description="Disordered" evidence="1">
    <location>
        <begin position="1"/>
        <end position="27"/>
    </location>
</feature>
<dbReference type="PROSITE" id="PS50031">
    <property type="entry name" value="EH"/>
    <property type="match status" value="1"/>
</dbReference>
<gene>
    <name evidence="3" type="ORF">Egran_03936</name>
</gene>
<proteinExistence type="predicted"/>
<feature type="region of interest" description="Disordered" evidence="1">
    <location>
        <begin position="376"/>
        <end position="443"/>
    </location>
</feature>
<dbReference type="SUPFAM" id="SSF47473">
    <property type="entry name" value="EF-hand"/>
    <property type="match status" value="1"/>
</dbReference>
<protein>
    <recommendedName>
        <fullName evidence="2">EH domain-containing protein</fullName>
    </recommendedName>
</protein>
<dbReference type="PANTHER" id="PTHR11216">
    <property type="entry name" value="EH DOMAIN"/>
    <property type="match status" value="1"/>
</dbReference>
<feature type="domain" description="EH" evidence="2">
    <location>
        <begin position="504"/>
        <end position="582"/>
    </location>
</feature>
<organism evidence="3 4">
    <name type="scientific">Elaphomyces granulatus</name>
    <dbReference type="NCBI Taxonomy" id="519963"/>
    <lineage>
        <taxon>Eukaryota</taxon>
        <taxon>Fungi</taxon>
        <taxon>Dikarya</taxon>
        <taxon>Ascomycota</taxon>
        <taxon>Pezizomycotina</taxon>
        <taxon>Eurotiomycetes</taxon>
        <taxon>Eurotiomycetidae</taxon>
        <taxon>Eurotiales</taxon>
        <taxon>Elaphomycetaceae</taxon>
        <taxon>Elaphomyces</taxon>
    </lineage>
</organism>
<reference evidence="3 4" key="1">
    <citation type="journal article" date="2015" name="Environ. Microbiol.">
        <title>Metagenome sequence of Elaphomyces granulatus from sporocarp tissue reveals Ascomycota ectomycorrhizal fingerprints of genome expansion and a Proteobacteria-rich microbiome.</title>
        <authorList>
            <person name="Quandt C.A."/>
            <person name="Kohler A."/>
            <person name="Hesse C.N."/>
            <person name="Sharpton T.J."/>
            <person name="Martin F."/>
            <person name="Spatafora J.W."/>
        </authorList>
    </citation>
    <scope>NUCLEOTIDE SEQUENCE [LARGE SCALE GENOMIC DNA]</scope>
    <source>
        <strain evidence="3 4">OSC145934</strain>
    </source>
</reference>
<dbReference type="AlphaFoldDB" id="A0A232LVX6"/>
<feature type="region of interest" description="Disordered" evidence="1">
    <location>
        <begin position="130"/>
        <end position="184"/>
    </location>
</feature>
<feature type="region of interest" description="Disordered" evidence="1">
    <location>
        <begin position="312"/>
        <end position="360"/>
    </location>
</feature>
<evidence type="ECO:0000313" key="4">
    <source>
        <dbReference type="Proteomes" id="UP000243515"/>
    </source>
</evidence>
<evidence type="ECO:0000313" key="3">
    <source>
        <dbReference type="EMBL" id="OXV08305.1"/>
    </source>
</evidence>
<keyword evidence="4" id="KW-1185">Reference proteome</keyword>
<dbReference type="SMART" id="SM00027">
    <property type="entry name" value="EH"/>
    <property type="match status" value="1"/>
</dbReference>
<feature type="compositionally biased region" description="Basic and acidic residues" evidence="1">
    <location>
        <begin position="206"/>
        <end position="216"/>
    </location>
</feature>
<dbReference type="OrthoDB" id="10045710at2759"/>
<evidence type="ECO:0000256" key="1">
    <source>
        <dbReference type="SAM" id="MobiDB-lite"/>
    </source>
</evidence>
<feature type="compositionally biased region" description="Basic and acidic residues" evidence="1">
    <location>
        <begin position="165"/>
        <end position="177"/>
    </location>
</feature>
<accession>A0A232LVX6</accession>
<dbReference type="PANTHER" id="PTHR11216:SF31">
    <property type="entry name" value="AT21416P"/>
    <property type="match status" value="1"/>
</dbReference>
<dbReference type="Pfam" id="PF12763">
    <property type="entry name" value="EH"/>
    <property type="match status" value="1"/>
</dbReference>
<dbReference type="Gene3D" id="1.10.238.10">
    <property type="entry name" value="EF-hand"/>
    <property type="match status" value="1"/>
</dbReference>
<dbReference type="Proteomes" id="UP000243515">
    <property type="component" value="Unassembled WGS sequence"/>
</dbReference>
<sequence length="589" mass="65791">MDANAESSSLRASFQQPRDQVNRTSAALQGASMAFNNSYFQRKPVPGISDQGNGAMKAAVIADKIRRLAPASDDAIPASPEVGSVMDKIKIFSDNALSPIQYRNEVNGTKSHVSRPRSPQMIAATLAAERSATRTPNIDSMAGRERSPGNGGRLARKTLALDETTLEREQPAPKVESEPFNLPAPIPIRKISSKVPSMKALEANEEWHDCREHGSSDSDAILESAKGNNKVGRRHPTTTSGDHSRRGSLISQGDFASSQSGLRMPEGTLRSDSSGESLSVAAQWKPKLPPRAPASCQRDQLRIPLADQGILSRKTTRTSQRYDAESVTSASHGSLMDDYDTSARSKRTHYDPPYSNETSRVNEEFISDAMIASSLASSRTSSPAKVPPPLPPHRRSGSRSLLHPGTILRAESHRIPSPQKYLKQTLRDHPKSDDEAEQEKRHHRLTIIKHHPNKYHEGDRKRWRREITERQRKRYEGVWAANKGLWIFPDALSYRLRNKEQDILQDQLSEMVLNLVVRDIWSRSRLPSHVLEQIWDLVDGSSIGMLSREEFVVGMWLIDQQLKGHKLPVKVADSVWESIRYVSDIKFGR</sequence>
<feature type="compositionally biased region" description="Polar residues" evidence="1">
    <location>
        <begin position="249"/>
        <end position="261"/>
    </location>
</feature>
<dbReference type="EMBL" id="NPHW01004208">
    <property type="protein sequence ID" value="OXV08305.1"/>
    <property type="molecule type" value="Genomic_DNA"/>
</dbReference>